<feature type="domain" description="DNA polymerase III delta subunit C-terminal" evidence="8">
    <location>
        <begin position="237"/>
        <end position="328"/>
    </location>
</feature>
<dbReference type="Gene3D" id="3.40.50.300">
    <property type="entry name" value="P-loop containing nucleotide triphosphate hydrolases"/>
    <property type="match status" value="1"/>
</dbReference>
<dbReference type="PANTHER" id="PTHR11669">
    <property type="entry name" value="REPLICATION FACTOR C / DNA POLYMERASE III GAMMA-TAU SUBUNIT"/>
    <property type="match status" value="1"/>
</dbReference>
<reference evidence="9" key="1">
    <citation type="submission" date="2021-11" db="EMBL/GenBank/DDBJ databases">
        <authorList>
            <person name="Rodrigo-Torres L."/>
            <person name="Arahal R. D."/>
            <person name="Lucena T."/>
        </authorList>
    </citation>
    <scope>NUCLEOTIDE SEQUENCE</scope>
    <source>
        <strain evidence="9">CECT 7929</strain>
    </source>
</reference>
<organism evidence="9 10">
    <name type="scientific">Vibrio stylophorae</name>
    <dbReference type="NCBI Taxonomy" id="659351"/>
    <lineage>
        <taxon>Bacteria</taxon>
        <taxon>Pseudomonadati</taxon>
        <taxon>Pseudomonadota</taxon>
        <taxon>Gammaproteobacteria</taxon>
        <taxon>Vibrionales</taxon>
        <taxon>Vibrionaceae</taxon>
        <taxon>Vibrio</taxon>
    </lineage>
</organism>
<sequence length="331" mass="37432">MSDWRELQPQIYPWQQPLWQQWQQLWQSQRWHHALLLLGDQGFGAPQLAAYLAQALLCQHQGSNPLNLESCELCHSCRLFQAKNHPDIHWLAPLEGKRIGVEAVREANRWALETAQLGGQRVIVIEGADRLGESAANALLKTLEEPPANCQFILLAERQNLVLPTILSRCSLWRMTTINESSLMQWGQAQGINGNLEHLRLSHQAPLLWAQFDAQQQAQHQQLIAAFSAFVRGPLLGDWMALAQQISESTPQSFDWLSYLLLDGQKYQRGAMQHIVHCHHQDSVAAVALLPSSLLISQQKALHQLKFKLTQPLGLNASLLISDWLMAFIPS</sequence>
<evidence type="ECO:0000256" key="7">
    <source>
        <dbReference type="ARBA" id="ARBA00049244"/>
    </source>
</evidence>
<dbReference type="PANTHER" id="PTHR11669:SF8">
    <property type="entry name" value="DNA POLYMERASE III SUBUNIT DELTA"/>
    <property type="match status" value="1"/>
</dbReference>
<keyword evidence="3 9" id="KW-0808">Transferase</keyword>
<accession>A0ABM8ZRW1</accession>
<evidence type="ECO:0000313" key="9">
    <source>
        <dbReference type="EMBL" id="CAH0533037.1"/>
    </source>
</evidence>
<dbReference type="InterPro" id="IPR008921">
    <property type="entry name" value="DNA_pol3_clamp-load_cplx_C"/>
</dbReference>
<dbReference type="InterPro" id="IPR015199">
    <property type="entry name" value="DNA_pol_III_delta_C"/>
</dbReference>
<dbReference type="GO" id="GO:0003887">
    <property type="term" value="F:DNA-directed DNA polymerase activity"/>
    <property type="evidence" value="ECO:0007669"/>
    <property type="project" value="UniProtKB-EC"/>
</dbReference>
<dbReference type="RefSeq" id="WP_237465227.1">
    <property type="nucleotide sequence ID" value="NZ_CAKLDI010000001.1"/>
</dbReference>
<keyword evidence="10" id="KW-1185">Reference proteome</keyword>
<dbReference type="SUPFAM" id="SSF48019">
    <property type="entry name" value="post-AAA+ oligomerization domain-like"/>
    <property type="match status" value="1"/>
</dbReference>
<evidence type="ECO:0000256" key="6">
    <source>
        <dbReference type="ARBA" id="ARBA00022932"/>
    </source>
</evidence>
<proteinExistence type="predicted"/>
<gene>
    <name evidence="9" type="primary">holB</name>
    <name evidence="9" type="ORF">VST7929_00888</name>
</gene>
<dbReference type="Pfam" id="PF09115">
    <property type="entry name" value="DNApol3-delta_C"/>
    <property type="match status" value="1"/>
</dbReference>
<dbReference type="InterPro" id="IPR050238">
    <property type="entry name" value="DNA_Rep/Repair_Clamp_Loader"/>
</dbReference>
<evidence type="ECO:0000256" key="5">
    <source>
        <dbReference type="ARBA" id="ARBA00022705"/>
    </source>
</evidence>
<comment type="caution">
    <text evidence="9">The sequence shown here is derived from an EMBL/GenBank/DDBJ whole genome shotgun (WGS) entry which is preliminary data.</text>
</comment>
<comment type="catalytic activity">
    <reaction evidence="7">
        <text>DNA(n) + a 2'-deoxyribonucleoside 5'-triphosphate = DNA(n+1) + diphosphate</text>
        <dbReference type="Rhea" id="RHEA:22508"/>
        <dbReference type="Rhea" id="RHEA-COMP:17339"/>
        <dbReference type="Rhea" id="RHEA-COMP:17340"/>
        <dbReference type="ChEBI" id="CHEBI:33019"/>
        <dbReference type="ChEBI" id="CHEBI:61560"/>
        <dbReference type="ChEBI" id="CHEBI:173112"/>
        <dbReference type="EC" id="2.7.7.7"/>
    </reaction>
</comment>
<dbReference type="EC" id="2.7.7.7" evidence="1"/>
<dbReference type="EMBL" id="CAKLDI010000001">
    <property type="protein sequence ID" value="CAH0533037.1"/>
    <property type="molecule type" value="Genomic_DNA"/>
</dbReference>
<dbReference type="Gene3D" id="1.20.272.10">
    <property type="match status" value="1"/>
</dbReference>
<dbReference type="InterPro" id="IPR004622">
    <property type="entry name" value="DNA_pol_HolB"/>
</dbReference>
<evidence type="ECO:0000313" key="10">
    <source>
        <dbReference type="Proteomes" id="UP000838672"/>
    </source>
</evidence>
<dbReference type="SUPFAM" id="SSF52540">
    <property type="entry name" value="P-loop containing nucleoside triphosphate hydrolases"/>
    <property type="match status" value="1"/>
</dbReference>
<keyword evidence="6" id="KW-0239">DNA-directed DNA polymerase</keyword>
<evidence type="ECO:0000256" key="1">
    <source>
        <dbReference type="ARBA" id="ARBA00012417"/>
    </source>
</evidence>
<evidence type="ECO:0000256" key="3">
    <source>
        <dbReference type="ARBA" id="ARBA00022679"/>
    </source>
</evidence>
<name>A0ABM8ZRW1_9VIBR</name>
<keyword evidence="5" id="KW-0235">DNA replication</keyword>
<dbReference type="Pfam" id="PF13177">
    <property type="entry name" value="DNA_pol3_delta2"/>
    <property type="match status" value="1"/>
</dbReference>
<evidence type="ECO:0000256" key="4">
    <source>
        <dbReference type="ARBA" id="ARBA00022695"/>
    </source>
</evidence>
<keyword evidence="4 9" id="KW-0548">Nucleotidyltransferase</keyword>
<dbReference type="Proteomes" id="UP000838672">
    <property type="component" value="Unassembled WGS sequence"/>
</dbReference>
<protein>
    <recommendedName>
        <fullName evidence="2">DNA polymerase III subunit delta'</fullName>
        <ecNumber evidence="1">2.7.7.7</ecNumber>
    </recommendedName>
</protein>
<evidence type="ECO:0000259" key="8">
    <source>
        <dbReference type="Pfam" id="PF09115"/>
    </source>
</evidence>
<dbReference type="NCBIfam" id="TIGR00678">
    <property type="entry name" value="holB"/>
    <property type="match status" value="1"/>
</dbReference>
<evidence type="ECO:0000256" key="2">
    <source>
        <dbReference type="ARBA" id="ARBA00014363"/>
    </source>
</evidence>
<dbReference type="InterPro" id="IPR027417">
    <property type="entry name" value="P-loop_NTPase"/>
</dbReference>